<organism evidence="3 4">
    <name type="scientific">Chlorella ohadii</name>
    <dbReference type="NCBI Taxonomy" id="2649997"/>
    <lineage>
        <taxon>Eukaryota</taxon>
        <taxon>Viridiplantae</taxon>
        <taxon>Chlorophyta</taxon>
        <taxon>core chlorophytes</taxon>
        <taxon>Trebouxiophyceae</taxon>
        <taxon>Chlorellales</taxon>
        <taxon>Chlorellaceae</taxon>
        <taxon>Chlorella clade</taxon>
        <taxon>Chlorella</taxon>
    </lineage>
</organism>
<feature type="compositionally biased region" description="Basic residues" evidence="1">
    <location>
        <begin position="1"/>
        <end position="11"/>
    </location>
</feature>
<feature type="region of interest" description="Disordered" evidence="1">
    <location>
        <begin position="1"/>
        <end position="28"/>
    </location>
</feature>
<protein>
    <submittedName>
        <fullName evidence="3">Uncharacterized protein</fullName>
    </submittedName>
</protein>
<dbReference type="AlphaFoldDB" id="A0AAD5DHT2"/>
<keyword evidence="4" id="KW-1185">Reference proteome</keyword>
<accession>A0AAD5DHT2</accession>
<feature type="transmembrane region" description="Helical" evidence="2">
    <location>
        <begin position="34"/>
        <end position="53"/>
    </location>
</feature>
<evidence type="ECO:0000313" key="3">
    <source>
        <dbReference type="EMBL" id="KAI7835680.1"/>
    </source>
</evidence>
<sequence length="128" mass="13728">MYALSRRKMQPKRSGVDKENSGARQPAERGLPGYLVIPIIGINLIIGCIWAIGTYMNQQRQHMEENTAREAAAVAAPVTRAAAAAAAKDALAPMERRLAAVEQLVVMERLSCVACAAANAQRDRSAAP</sequence>
<dbReference type="EMBL" id="JADXDR010000238">
    <property type="protein sequence ID" value="KAI7835680.1"/>
    <property type="molecule type" value="Genomic_DNA"/>
</dbReference>
<keyword evidence="2" id="KW-0812">Transmembrane</keyword>
<gene>
    <name evidence="3" type="ORF">COHA_010419</name>
</gene>
<keyword evidence="2" id="KW-1133">Transmembrane helix</keyword>
<dbReference type="Proteomes" id="UP001205105">
    <property type="component" value="Unassembled WGS sequence"/>
</dbReference>
<keyword evidence="2" id="KW-0472">Membrane</keyword>
<reference evidence="3" key="1">
    <citation type="submission" date="2020-11" db="EMBL/GenBank/DDBJ databases">
        <title>Chlorella ohadii genome sequencing and assembly.</title>
        <authorList>
            <person name="Murik O."/>
            <person name="Treves H."/>
            <person name="Kedem I."/>
            <person name="Shotland Y."/>
            <person name="Kaplan A."/>
        </authorList>
    </citation>
    <scope>NUCLEOTIDE SEQUENCE</scope>
    <source>
        <strain evidence="3">1</strain>
    </source>
</reference>
<evidence type="ECO:0000256" key="2">
    <source>
        <dbReference type="SAM" id="Phobius"/>
    </source>
</evidence>
<comment type="caution">
    <text evidence="3">The sequence shown here is derived from an EMBL/GenBank/DDBJ whole genome shotgun (WGS) entry which is preliminary data.</text>
</comment>
<name>A0AAD5DHT2_9CHLO</name>
<evidence type="ECO:0000313" key="4">
    <source>
        <dbReference type="Proteomes" id="UP001205105"/>
    </source>
</evidence>
<proteinExistence type="predicted"/>
<evidence type="ECO:0000256" key="1">
    <source>
        <dbReference type="SAM" id="MobiDB-lite"/>
    </source>
</evidence>